<evidence type="ECO:0000256" key="8">
    <source>
        <dbReference type="ARBA" id="ARBA00022891"/>
    </source>
</evidence>
<dbReference type="InterPro" id="IPR001479">
    <property type="entry name" value="Quinoprotein_DH_CS"/>
</dbReference>
<feature type="signal peptide" evidence="13">
    <location>
        <begin position="1"/>
        <end position="20"/>
    </location>
</feature>
<keyword evidence="8" id="KW-0634">PQQ</keyword>
<keyword evidence="7" id="KW-0106">Calcium</keyword>
<proteinExistence type="inferred from homology"/>
<evidence type="ECO:0000313" key="15">
    <source>
        <dbReference type="EMBL" id="NKI18700.1"/>
    </source>
</evidence>
<feature type="chain" id="PRO_5045657462" evidence="13">
    <location>
        <begin position="21"/>
        <end position="716"/>
    </location>
</feature>
<evidence type="ECO:0000256" key="12">
    <source>
        <dbReference type="PROSITE-ProRule" id="PRU00433"/>
    </source>
</evidence>
<comment type="cofactor">
    <cofactor evidence="2">
        <name>pyrroloquinoline quinone</name>
        <dbReference type="ChEBI" id="CHEBI:58442"/>
    </cofactor>
</comment>
<organism evidence="15 16">
    <name type="scientific">Spongiibacter thalassae</name>
    <dbReference type="NCBI Taxonomy" id="2721624"/>
    <lineage>
        <taxon>Bacteria</taxon>
        <taxon>Pseudomonadati</taxon>
        <taxon>Pseudomonadota</taxon>
        <taxon>Gammaproteobacteria</taxon>
        <taxon>Cellvibrionales</taxon>
        <taxon>Spongiibacteraceae</taxon>
        <taxon>Spongiibacter</taxon>
    </lineage>
</organism>
<comment type="similarity">
    <text evidence="3">Belongs to the bacterial PQQ dehydrogenase family.</text>
</comment>
<evidence type="ECO:0000256" key="13">
    <source>
        <dbReference type="SAM" id="SignalP"/>
    </source>
</evidence>
<evidence type="ECO:0000256" key="4">
    <source>
        <dbReference type="ARBA" id="ARBA00022617"/>
    </source>
</evidence>
<name>A0ABX1GHM5_9GAMM</name>
<dbReference type="Proteomes" id="UP000765845">
    <property type="component" value="Unassembled WGS sequence"/>
</dbReference>
<feature type="domain" description="Cytochrome c" evidence="14">
    <location>
        <begin position="623"/>
        <end position="702"/>
    </location>
</feature>
<evidence type="ECO:0000256" key="6">
    <source>
        <dbReference type="ARBA" id="ARBA00022729"/>
    </source>
</evidence>
<dbReference type="CDD" id="cd10279">
    <property type="entry name" value="PQQ_ADH_II"/>
    <property type="match status" value="1"/>
</dbReference>
<dbReference type="SUPFAM" id="SSF50998">
    <property type="entry name" value="Quinoprotein alcohol dehydrogenase-like"/>
    <property type="match status" value="1"/>
</dbReference>
<sequence>MLRTQSTAAALCLALTLGTACSPKNSDHPTSSNSAEASFAAVNHERLANADREPGNWMSHGRTYGEQRYSPLKEVQQSNVKDLGLAWSFDLGAKRGIEATSIVVDGVMYLTSTWNVVYALDAANGKQLWRYDPKIEKDVMVKGCCGPVNRGVAVWNGQVFVGTLDGRLIALNAANGDVNWEVTTVDQSKPYTITGAPRVVKGKVVIGNGGAEFGVRGYISAYDANTGDMAWRFYTVPGNPESGFENSAMEMAAKTWNGEWWVIGGGGTVWDSMAYDPELDLLYFGVGNGSPWNREIRSPGGGDNLFLSSIVAVRPDTGDFVWHYQTTPGDSWDYTATQHIILADIELKGQTRKVLMQAPKNGFFYLIDRTDGTLLSAENYIDINWATHVDMETGRPVEVEGARYVDKPYTIFPSFLGGHNWHPMSYSPDTGLVYIPVLDMPAVHGQPEHFEYRPGISNTGTSGIIGSLPDDQAQRDALKPLMKGRLLAWNPKTQKEAWRVEHSGPWNGGTLSTAGNLVFQGTADGKFVAYRADTGERLWDFPTQTGVVAAPITYTVNGEQYVSINVGWGGVFALAFGEYVQPESLPNAARVLTFKLGAKGKLPTLDWQPRVVFNPPAQTGTEASISQGFSIYQETCMGCHGLNAVSGLLVPDLRGSGFLHSLEAWNSVVRDGALQKNGMPAFAKWIDEAQSSAIRDYIIQQAWRGRNLQSPQEPEK</sequence>
<reference evidence="15 16" key="1">
    <citation type="submission" date="2020-04" db="EMBL/GenBank/DDBJ databases">
        <authorList>
            <person name="Yoon J."/>
        </authorList>
    </citation>
    <scope>NUCLEOTIDE SEQUENCE [LARGE SCALE GENOMIC DNA]</scope>
    <source>
        <strain evidence="15 16">KMU-166</strain>
    </source>
</reference>
<evidence type="ECO:0000256" key="3">
    <source>
        <dbReference type="ARBA" id="ARBA00008156"/>
    </source>
</evidence>
<dbReference type="Pfam" id="PF13442">
    <property type="entry name" value="Cytochrome_CBB3"/>
    <property type="match status" value="1"/>
</dbReference>
<evidence type="ECO:0000256" key="5">
    <source>
        <dbReference type="ARBA" id="ARBA00022723"/>
    </source>
</evidence>
<dbReference type="InterPro" id="IPR036909">
    <property type="entry name" value="Cyt_c-like_dom_sf"/>
</dbReference>
<dbReference type="InterPro" id="IPR009056">
    <property type="entry name" value="Cyt_c-like_dom"/>
</dbReference>
<dbReference type="InterPro" id="IPR018391">
    <property type="entry name" value="PQQ_b-propeller_rpt"/>
</dbReference>
<keyword evidence="16" id="KW-1185">Reference proteome</keyword>
<dbReference type="InterPro" id="IPR002372">
    <property type="entry name" value="PQQ_rpt_dom"/>
</dbReference>
<dbReference type="InterPro" id="IPR017512">
    <property type="entry name" value="PQQ_MeOH/EtOH_DH"/>
</dbReference>
<evidence type="ECO:0000256" key="2">
    <source>
        <dbReference type="ARBA" id="ARBA00001931"/>
    </source>
</evidence>
<evidence type="ECO:0000256" key="1">
    <source>
        <dbReference type="ARBA" id="ARBA00001913"/>
    </source>
</evidence>
<evidence type="ECO:0000256" key="7">
    <source>
        <dbReference type="ARBA" id="ARBA00022837"/>
    </source>
</evidence>
<dbReference type="PROSITE" id="PS00364">
    <property type="entry name" value="BACTERIAL_PQQ_2"/>
    <property type="match status" value="1"/>
</dbReference>
<keyword evidence="6 13" id="KW-0732">Signal</keyword>
<protein>
    <submittedName>
        <fullName evidence="15">PQQ-dependent dehydrogenase, methanol/ethanol family</fullName>
        <ecNumber evidence="15">1.1.2.-</ecNumber>
    </submittedName>
</protein>
<dbReference type="SUPFAM" id="SSF46626">
    <property type="entry name" value="Cytochrome c"/>
    <property type="match status" value="1"/>
</dbReference>
<keyword evidence="9 15" id="KW-0560">Oxidoreductase</keyword>
<comment type="caution">
    <text evidence="15">The sequence shown here is derived from an EMBL/GenBank/DDBJ whole genome shotgun (WGS) entry which is preliminary data.</text>
</comment>
<keyword evidence="5 12" id="KW-0479">Metal-binding</keyword>
<gene>
    <name evidence="15" type="ORF">HCU74_14905</name>
</gene>
<evidence type="ECO:0000256" key="9">
    <source>
        <dbReference type="ARBA" id="ARBA00023002"/>
    </source>
</evidence>
<dbReference type="Pfam" id="PF01011">
    <property type="entry name" value="PQQ"/>
    <property type="match status" value="2"/>
</dbReference>
<dbReference type="InterPro" id="IPR011047">
    <property type="entry name" value="Quinoprotein_ADH-like_sf"/>
</dbReference>
<dbReference type="SMART" id="SM00564">
    <property type="entry name" value="PQQ"/>
    <property type="match status" value="5"/>
</dbReference>
<keyword evidence="4 12" id="KW-0349">Heme</keyword>
<keyword evidence="11" id="KW-1015">Disulfide bond</keyword>
<comment type="cofactor">
    <cofactor evidence="1">
        <name>Ca(2+)</name>
        <dbReference type="ChEBI" id="CHEBI:29108"/>
    </cofactor>
</comment>
<dbReference type="EC" id="1.1.2.-" evidence="15"/>
<dbReference type="PROSITE" id="PS51257">
    <property type="entry name" value="PROKAR_LIPOPROTEIN"/>
    <property type="match status" value="1"/>
</dbReference>
<keyword evidence="10 12" id="KW-0408">Iron</keyword>
<dbReference type="Gene3D" id="1.10.760.10">
    <property type="entry name" value="Cytochrome c-like domain"/>
    <property type="match status" value="1"/>
</dbReference>
<evidence type="ECO:0000259" key="14">
    <source>
        <dbReference type="PROSITE" id="PS51007"/>
    </source>
</evidence>
<dbReference type="NCBIfam" id="TIGR03075">
    <property type="entry name" value="PQQ_enz_alc_DH"/>
    <property type="match status" value="1"/>
</dbReference>
<dbReference type="GO" id="GO:0016491">
    <property type="term" value="F:oxidoreductase activity"/>
    <property type="evidence" value="ECO:0007669"/>
    <property type="project" value="UniProtKB-KW"/>
</dbReference>
<dbReference type="PANTHER" id="PTHR32303">
    <property type="entry name" value="QUINOPROTEIN ALCOHOL DEHYDROGENASE (CYTOCHROME C)"/>
    <property type="match status" value="1"/>
</dbReference>
<dbReference type="EMBL" id="JAAWWK010000005">
    <property type="protein sequence ID" value="NKI18700.1"/>
    <property type="molecule type" value="Genomic_DNA"/>
</dbReference>
<dbReference type="RefSeq" id="WP_168451212.1">
    <property type="nucleotide sequence ID" value="NZ_JAAWWK010000005.1"/>
</dbReference>
<evidence type="ECO:0000313" key="16">
    <source>
        <dbReference type="Proteomes" id="UP000765845"/>
    </source>
</evidence>
<evidence type="ECO:0000256" key="11">
    <source>
        <dbReference type="ARBA" id="ARBA00023157"/>
    </source>
</evidence>
<dbReference type="PROSITE" id="PS51007">
    <property type="entry name" value="CYTC"/>
    <property type="match status" value="1"/>
</dbReference>
<accession>A0ABX1GHM5</accession>
<dbReference type="Gene3D" id="2.140.10.10">
    <property type="entry name" value="Quinoprotein alcohol dehydrogenase-like superfamily"/>
    <property type="match status" value="1"/>
</dbReference>
<evidence type="ECO:0000256" key="10">
    <source>
        <dbReference type="ARBA" id="ARBA00023004"/>
    </source>
</evidence>